<proteinExistence type="predicted"/>
<name>A0A9X2F2E5_9SPHI</name>
<protein>
    <recommendedName>
        <fullName evidence="3">Lipoprotein</fullName>
    </recommendedName>
</protein>
<sequence length="59" mass="6300">MKRYFKIIIALLMIAFLTACSNMTVGVGYGVSYMGGPYGPYGPMVTPTVGVGFYGGHGW</sequence>
<evidence type="ECO:0000313" key="1">
    <source>
        <dbReference type="EMBL" id="MCO4292880.1"/>
    </source>
</evidence>
<dbReference type="PROSITE" id="PS51257">
    <property type="entry name" value="PROKAR_LIPOPROTEIN"/>
    <property type="match status" value="1"/>
</dbReference>
<dbReference type="AlphaFoldDB" id="A0A9X2F2E5"/>
<evidence type="ECO:0008006" key="3">
    <source>
        <dbReference type="Google" id="ProtNLM"/>
    </source>
</evidence>
<comment type="caution">
    <text evidence="1">The sequence shown here is derived from an EMBL/GenBank/DDBJ whole genome shotgun (WGS) entry which is preliminary data.</text>
</comment>
<dbReference type="RefSeq" id="WP_252587372.1">
    <property type="nucleotide sequence ID" value="NZ_JAMWYS010000028.1"/>
</dbReference>
<reference evidence="1" key="1">
    <citation type="submission" date="2022-06" db="EMBL/GenBank/DDBJ databases">
        <title>Solitalea sp. MAHUQ-68 isolated from rhizospheric soil.</title>
        <authorList>
            <person name="Huq M.A."/>
        </authorList>
    </citation>
    <scope>NUCLEOTIDE SEQUENCE</scope>
    <source>
        <strain evidence="1">MAHUQ-68</strain>
    </source>
</reference>
<gene>
    <name evidence="1" type="ORF">NF867_08410</name>
</gene>
<keyword evidence="2" id="KW-1185">Reference proteome</keyword>
<organism evidence="1 2">
    <name type="scientific">Solitalea agri</name>
    <dbReference type="NCBI Taxonomy" id="2953739"/>
    <lineage>
        <taxon>Bacteria</taxon>
        <taxon>Pseudomonadati</taxon>
        <taxon>Bacteroidota</taxon>
        <taxon>Sphingobacteriia</taxon>
        <taxon>Sphingobacteriales</taxon>
        <taxon>Sphingobacteriaceae</taxon>
        <taxon>Solitalea</taxon>
    </lineage>
</organism>
<dbReference type="Proteomes" id="UP001155182">
    <property type="component" value="Unassembled WGS sequence"/>
</dbReference>
<dbReference type="EMBL" id="JAMWYS010000028">
    <property type="protein sequence ID" value="MCO4292880.1"/>
    <property type="molecule type" value="Genomic_DNA"/>
</dbReference>
<accession>A0A9X2F2E5</accession>
<evidence type="ECO:0000313" key="2">
    <source>
        <dbReference type="Proteomes" id="UP001155182"/>
    </source>
</evidence>